<sequence length="152" mass="17608">MRRNASRCSRSWTASRKCEFACGDHGPYVARKLRSRGYGVTAYNHKMAVVETTVKASRAASCCFPSHFQAFGPRNAGMEPPQKRFRFTVEADIYMLLEVRKEDTYRDPTRWLTIMENLSMAFARAISVRAIRQRCDLLFAQFIREDRANLKK</sequence>
<dbReference type="VEuPathDB" id="VectorBase:LOC119165036"/>
<gene>
    <name evidence="1" type="ORF">HPB51_014038</name>
</gene>
<reference evidence="1" key="2">
    <citation type="submission" date="2021-09" db="EMBL/GenBank/DDBJ databases">
        <authorList>
            <person name="Jia N."/>
            <person name="Wang J."/>
            <person name="Shi W."/>
            <person name="Du L."/>
            <person name="Sun Y."/>
            <person name="Zhan W."/>
            <person name="Jiang J."/>
            <person name="Wang Q."/>
            <person name="Zhang B."/>
            <person name="Ji P."/>
            <person name="Sakyi L.B."/>
            <person name="Cui X."/>
            <person name="Yuan T."/>
            <person name="Jiang B."/>
            <person name="Yang W."/>
            <person name="Lam T.T.-Y."/>
            <person name="Chang Q."/>
            <person name="Ding S."/>
            <person name="Wang X."/>
            <person name="Zhu J."/>
            <person name="Ruan X."/>
            <person name="Zhao L."/>
            <person name="Wei J."/>
            <person name="Que T."/>
            <person name="Du C."/>
            <person name="Cheng J."/>
            <person name="Dai P."/>
            <person name="Han X."/>
            <person name="Huang E."/>
            <person name="Gao Y."/>
            <person name="Liu J."/>
            <person name="Shao H."/>
            <person name="Ye R."/>
            <person name="Li L."/>
            <person name="Wei W."/>
            <person name="Wang X."/>
            <person name="Wang C."/>
            <person name="Huo Q."/>
            <person name="Li W."/>
            <person name="Guo W."/>
            <person name="Chen H."/>
            <person name="Chen S."/>
            <person name="Zhou L."/>
            <person name="Zhou L."/>
            <person name="Ni X."/>
            <person name="Tian J."/>
            <person name="Zhou Y."/>
            <person name="Sheng Y."/>
            <person name="Liu T."/>
            <person name="Pan Y."/>
            <person name="Xia L."/>
            <person name="Li J."/>
            <person name="Zhao F."/>
            <person name="Cao W."/>
        </authorList>
    </citation>
    <scope>NUCLEOTIDE SEQUENCE</scope>
    <source>
        <strain evidence="1">Rmic-2018</strain>
        <tissue evidence="1">Larvae</tissue>
    </source>
</reference>
<evidence type="ECO:0000313" key="1">
    <source>
        <dbReference type="EMBL" id="KAH8031202.1"/>
    </source>
</evidence>
<evidence type="ECO:0000313" key="2">
    <source>
        <dbReference type="Proteomes" id="UP000821866"/>
    </source>
</evidence>
<name>A0A9J6EA49_RHIMP</name>
<proteinExistence type="predicted"/>
<reference evidence="1" key="1">
    <citation type="journal article" date="2020" name="Cell">
        <title>Large-Scale Comparative Analyses of Tick Genomes Elucidate Their Genetic Diversity and Vector Capacities.</title>
        <authorList>
            <consortium name="Tick Genome and Microbiome Consortium (TIGMIC)"/>
            <person name="Jia N."/>
            <person name="Wang J."/>
            <person name="Shi W."/>
            <person name="Du L."/>
            <person name="Sun Y."/>
            <person name="Zhan W."/>
            <person name="Jiang J.F."/>
            <person name="Wang Q."/>
            <person name="Zhang B."/>
            <person name="Ji P."/>
            <person name="Bell-Sakyi L."/>
            <person name="Cui X.M."/>
            <person name="Yuan T.T."/>
            <person name="Jiang B.G."/>
            <person name="Yang W.F."/>
            <person name="Lam T.T."/>
            <person name="Chang Q.C."/>
            <person name="Ding S.J."/>
            <person name="Wang X.J."/>
            <person name="Zhu J.G."/>
            <person name="Ruan X.D."/>
            <person name="Zhao L."/>
            <person name="Wei J.T."/>
            <person name="Ye R.Z."/>
            <person name="Que T.C."/>
            <person name="Du C.H."/>
            <person name="Zhou Y.H."/>
            <person name="Cheng J.X."/>
            <person name="Dai P.F."/>
            <person name="Guo W.B."/>
            <person name="Han X.H."/>
            <person name="Huang E.J."/>
            <person name="Li L.F."/>
            <person name="Wei W."/>
            <person name="Gao Y.C."/>
            <person name="Liu J.Z."/>
            <person name="Shao H.Z."/>
            <person name="Wang X."/>
            <person name="Wang C.C."/>
            <person name="Yang T.C."/>
            <person name="Huo Q.B."/>
            <person name="Li W."/>
            <person name="Chen H.Y."/>
            <person name="Chen S.E."/>
            <person name="Zhou L.G."/>
            <person name="Ni X.B."/>
            <person name="Tian J.H."/>
            <person name="Sheng Y."/>
            <person name="Liu T."/>
            <person name="Pan Y.S."/>
            <person name="Xia L.Y."/>
            <person name="Li J."/>
            <person name="Zhao F."/>
            <person name="Cao W.C."/>
        </authorList>
    </citation>
    <scope>NUCLEOTIDE SEQUENCE</scope>
    <source>
        <strain evidence="1">Rmic-2018</strain>
    </source>
</reference>
<dbReference type="Proteomes" id="UP000821866">
    <property type="component" value="Chromosome 3"/>
</dbReference>
<dbReference type="EMBL" id="JABSTU010000005">
    <property type="protein sequence ID" value="KAH8031202.1"/>
    <property type="molecule type" value="Genomic_DNA"/>
</dbReference>
<accession>A0A9J6EA49</accession>
<keyword evidence="2" id="KW-1185">Reference proteome</keyword>
<dbReference type="AlphaFoldDB" id="A0A9J6EA49"/>
<protein>
    <submittedName>
        <fullName evidence="1">Uncharacterized protein</fullName>
    </submittedName>
</protein>
<comment type="caution">
    <text evidence="1">The sequence shown here is derived from an EMBL/GenBank/DDBJ whole genome shotgun (WGS) entry which is preliminary data.</text>
</comment>
<organism evidence="1 2">
    <name type="scientific">Rhipicephalus microplus</name>
    <name type="common">Cattle tick</name>
    <name type="synonym">Boophilus microplus</name>
    <dbReference type="NCBI Taxonomy" id="6941"/>
    <lineage>
        <taxon>Eukaryota</taxon>
        <taxon>Metazoa</taxon>
        <taxon>Ecdysozoa</taxon>
        <taxon>Arthropoda</taxon>
        <taxon>Chelicerata</taxon>
        <taxon>Arachnida</taxon>
        <taxon>Acari</taxon>
        <taxon>Parasitiformes</taxon>
        <taxon>Ixodida</taxon>
        <taxon>Ixodoidea</taxon>
        <taxon>Ixodidae</taxon>
        <taxon>Rhipicephalinae</taxon>
        <taxon>Rhipicephalus</taxon>
        <taxon>Boophilus</taxon>
    </lineage>
</organism>